<feature type="transmembrane region" description="Helical" evidence="2">
    <location>
        <begin position="476"/>
        <end position="504"/>
    </location>
</feature>
<proteinExistence type="predicted"/>
<sequence>MERRSRNAWLGLALLASLIAAPLRAQDIPPALRDWQGWVLHDVPEQVCPLLNSPDADRSRRQCVWPGHLALQADAAGARFTLQVRLDAPGWVALPGDTHDWPQQVRVDGQPQPVLNHGDEPSLWLGAGSHRLDGVIAWTARPSTLALPPSIALVDLSIDGVPVERIERNDDRLTLGEAAAAARAADALSLRVYRQLADGLPPTLETRLQINVAGTAREQLLGPALPAGFVATALSGDLPARLESDGRLRVQLRPGQWTITLDARATAPLAGVTWKPPGAPWPAQEIWSYADNTDLRGTRVEGQGVDATRAGVPADWLSFPAFAVDASHGLAVAEGNRGDQGGQGDQLQLQRELWLDFDGRGLSAVDHLTGTLRHHQRLDVGAPWQLQRAEQAGQPLLISQGKGGRSGVELRQQALDLRAGLRVPQHGGSLPSGGWQIPLEGIDATLHLPPGYRLIGAGGADRSPDSWIAQWTLLDLFVVALIALLAGRALGWPWAALAAVFLALAQHESGAPRWTLAVALALVLLLRALPDGRLRAAARFVALAAFALAALWTLPFAATQLQYALHPQLEGGIAQRTSSRVVQTQMMEPARVAEQQRRVQMDKSALPPPPAPPAPPSAMAAPLPPPPALDEATTNAPSDREGVRQLAIAAASAPLDSRSVVQAGAGEPEWNTGNNYRLSWSGPVTAEQTTRLVIAPAWLVRLLRVLMVALLGVLLGRMVPPLVTPLRGHWNDWRRGAASAAVLMLALLGPHAVHAQQTPASPIPDQALLDQLRARLTEAPKCAPDCAAIADAQLQAAGDTLDIALEAHAGADVGLPLPQGDDALALLDARLDGQPAALASRDGALMLRLDRGVHRVTLHYRLAAGADSANLRFPLQPGHVGFIGNGWSASGLDNDRLLGDSVALSRVRAAADGSALAITQSLPAYVRVTRQLSFGVDWTVQTTVERLAPQDGGFSVSLPLLPGEHPQGDGALVRDGAIQVSFSANDPVMMWTSRLDHAPTLTLKAPPLGERAEVWQIDAAPMWHVDAAGVPTSATSHGLRFQPLPGETLTLALSEPKAVAGSSIAFDRVQVSTAAGERASETTLVVTARSTRGGEHAITLPSGAELLQARRDGEPLNLAVRNGQLGLPLLPGAHRYEVLLREPRGVTMRTVTSTLDLRAPVANIALDLHLPQDRWVLWTWGPSMGPAVLYWSQLVVLLLAAWLLARYAPTPLRFHHWLLLGLGFSAFAWSAYALVVAWLIALGWRARGVRLGDVAFNLVQVALAVLTALALLALIGAVPRGLLGLPDMHVAGNGSTAWQLRWFADQSSGVLPHAGVFSVSLWVYKLAMLAWALWLANALIGWLRWAFGAWSEGGYWRKHAAPATPPELPPTSSKDSAPHD</sequence>
<feature type="region of interest" description="Disordered" evidence="1">
    <location>
        <begin position="1361"/>
        <end position="1380"/>
    </location>
</feature>
<feature type="region of interest" description="Disordered" evidence="1">
    <location>
        <begin position="590"/>
        <end position="641"/>
    </location>
</feature>
<dbReference type="EMBL" id="JADIKM010000002">
    <property type="protein sequence ID" value="MFK2904008.1"/>
    <property type="molecule type" value="Genomic_DNA"/>
</dbReference>
<evidence type="ECO:0000256" key="3">
    <source>
        <dbReference type="SAM" id="SignalP"/>
    </source>
</evidence>
<name>A0ABW8JS82_9GAMM</name>
<dbReference type="RefSeq" id="WP_404632081.1">
    <property type="nucleotide sequence ID" value="NZ_JADIKM010000002.1"/>
</dbReference>
<evidence type="ECO:0000313" key="5">
    <source>
        <dbReference type="Proteomes" id="UP001620460"/>
    </source>
</evidence>
<feature type="transmembrane region" description="Helical" evidence="2">
    <location>
        <begin position="536"/>
        <end position="558"/>
    </location>
</feature>
<feature type="compositionally biased region" description="Pro residues" evidence="1">
    <location>
        <begin position="606"/>
        <end position="628"/>
    </location>
</feature>
<feature type="transmembrane region" description="Helical" evidence="2">
    <location>
        <begin position="1217"/>
        <end position="1242"/>
    </location>
</feature>
<keyword evidence="2" id="KW-0812">Transmembrane</keyword>
<gene>
    <name evidence="4" type="ORF">ISP17_08525</name>
</gene>
<feature type="transmembrane region" description="Helical" evidence="2">
    <location>
        <begin position="1254"/>
        <end position="1278"/>
    </location>
</feature>
<feature type="chain" id="PRO_5046599154" evidence="3">
    <location>
        <begin position="26"/>
        <end position="1380"/>
    </location>
</feature>
<keyword evidence="3" id="KW-0732">Signal</keyword>
<keyword evidence="2" id="KW-1133">Transmembrane helix</keyword>
<feature type="signal peptide" evidence="3">
    <location>
        <begin position="1"/>
        <end position="25"/>
    </location>
</feature>
<keyword evidence="5" id="KW-1185">Reference proteome</keyword>
<evidence type="ECO:0000313" key="4">
    <source>
        <dbReference type="EMBL" id="MFK2904008.1"/>
    </source>
</evidence>
<comment type="caution">
    <text evidence="4">The sequence shown here is derived from an EMBL/GenBank/DDBJ whole genome shotgun (WGS) entry which is preliminary data.</text>
</comment>
<dbReference type="Proteomes" id="UP001620460">
    <property type="component" value="Unassembled WGS sequence"/>
</dbReference>
<keyword evidence="2" id="KW-0472">Membrane</keyword>
<protein>
    <submittedName>
        <fullName evidence="4">Uncharacterized protein</fullName>
    </submittedName>
</protein>
<feature type="transmembrane region" description="Helical" evidence="2">
    <location>
        <begin position="1326"/>
        <end position="1347"/>
    </location>
</feature>
<feature type="transmembrane region" description="Helical" evidence="2">
    <location>
        <begin position="511"/>
        <end position="530"/>
    </location>
</feature>
<accession>A0ABW8JS82</accession>
<organism evidence="4 5">
    <name type="scientific">Dyella ginsengisoli</name>
    <dbReference type="NCBI Taxonomy" id="363848"/>
    <lineage>
        <taxon>Bacteria</taxon>
        <taxon>Pseudomonadati</taxon>
        <taxon>Pseudomonadota</taxon>
        <taxon>Gammaproteobacteria</taxon>
        <taxon>Lysobacterales</taxon>
        <taxon>Rhodanobacteraceae</taxon>
        <taxon>Dyella</taxon>
    </lineage>
</organism>
<evidence type="ECO:0000256" key="1">
    <source>
        <dbReference type="SAM" id="MobiDB-lite"/>
    </source>
</evidence>
<evidence type="ECO:0000256" key="2">
    <source>
        <dbReference type="SAM" id="Phobius"/>
    </source>
</evidence>
<reference evidence="4 5" key="1">
    <citation type="submission" date="2020-10" db="EMBL/GenBank/DDBJ databases">
        <title>Phylogeny of dyella-like bacteria.</title>
        <authorList>
            <person name="Fu J."/>
        </authorList>
    </citation>
    <scope>NUCLEOTIDE SEQUENCE [LARGE SCALE GENOMIC DNA]</scope>
    <source>
        <strain evidence="4 5">Gsoil3046</strain>
    </source>
</reference>